<evidence type="ECO:0000256" key="1">
    <source>
        <dbReference type="SAM" id="Phobius"/>
    </source>
</evidence>
<reference evidence="2" key="1">
    <citation type="submission" date="2020-05" db="UniProtKB">
        <authorList>
            <consortium name="EnsemblMetazoa"/>
        </authorList>
    </citation>
    <scope>IDENTIFICATION</scope>
    <source>
        <strain evidence="2">MAF</strain>
    </source>
</reference>
<sequence>MACRWQKGTDIWHSARHPNVASNWTTLRHEFSFALLYAVGLFAMPASSMLSVMTCELTASIWARSCAVLGGGGKLAGRGLVACCTLVLARVTTGVDGIDVPVELVQIDVGRINVRERSLVPALGRLLLLVLLLSAGILVAALIETLLSLLVVAIALHVDTGVQGLLLAEPVFADVAIGSHRSCPV</sequence>
<dbReference type="VEuPathDB" id="VectorBase:AMEM012651"/>
<evidence type="ECO:0000313" key="2">
    <source>
        <dbReference type="EnsemblMetazoa" id="AMEM012651-PA"/>
    </source>
</evidence>
<name>A0A182VCJ3_ANOME</name>
<keyword evidence="1" id="KW-0472">Membrane</keyword>
<dbReference type="EnsemblMetazoa" id="AMEM012651-RA">
    <property type="protein sequence ID" value="AMEM012651-PA"/>
    <property type="gene ID" value="AMEM012651"/>
</dbReference>
<organism evidence="2 3">
    <name type="scientific">Anopheles merus</name>
    <name type="common">Mosquito</name>
    <dbReference type="NCBI Taxonomy" id="30066"/>
    <lineage>
        <taxon>Eukaryota</taxon>
        <taxon>Metazoa</taxon>
        <taxon>Ecdysozoa</taxon>
        <taxon>Arthropoda</taxon>
        <taxon>Hexapoda</taxon>
        <taxon>Insecta</taxon>
        <taxon>Pterygota</taxon>
        <taxon>Neoptera</taxon>
        <taxon>Endopterygota</taxon>
        <taxon>Diptera</taxon>
        <taxon>Nematocera</taxon>
        <taxon>Culicoidea</taxon>
        <taxon>Culicidae</taxon>
        <taxon>Anophelinae</taxon>
        <taxon>Anopheles</taxon>
    </lineage>
</organism>
<feature type="transmembrane region" description="Helical" evidence="1">
    <location>
        <begin position="34"/>
        <end position="55"/>
    </location>
</feature>
<dbReference type="AlphaFoldDB" id="A0A182VCJ3"/>
<feature type="transmembrane region" description="Helical" evidence="1">
    <location>
        <begin position="126"/>
        <end position="156"/>
    </location>
</feature>
<keyword evidence="1" id="KW-0812">Transmembrane</keyword>
<dbReference type="Proteomes" id="UP000075903">
    <property type="component" value="Unassembled WGS sequence"/>
</dbReference>
<evidence type="ECO:0000313" key="3">
    <source>
        <dbReference type="Proteomes" id="UP000075903"/>
    </source>
</evidence>
<proteinExistence type="predicted"/>
<protein>
    <submittedName>
        <fullName evidence="2">Uncharacterized protein</fullName>
    </submittedName>
</protein>
<keyword evidence="3" id="KW-1185">Reference proteome</keyword>
<keyword evidence="1" id="KW-1133">Transmembrane helix</keyword>
<accession>A0A182VCJ3</accession>